<dbReference type="NCBIfam" id="TIGR00231">
    <property type="entry name" value="small_GTP"/>
    <property type="match status" value="1"/>
</dbReference>
<evidence type="ECO:0000256" key="1">
    <source>
        <dbReference type="ARBA" id="ARBA00004141"/>
    </source>
</evidence>
<evidence type="ECO:0000256" key="5">
    <source>
        <dbReference type="ARBA" id="ARBA00011984"/>
    </source>
</evidence>
<dbReference type="GO" id="GO:0015031">
    <property type="term" value="P:protein transport"/>
    <property type="evidence" value="ECO:0007669"/>
    <property type="project" value="UniProtKB-KW"/>
</dbReference>
<keyword evidence="13" id="KW-0653">Protein transport</keyword>
<dbReference type="GO" id="GO:0008381">
    <property type="term" value="F:mechanosensitive monoatomic ion channel activity"/>
    <property type="evidence" value="ECO:0007669"/>
    <property type="project" value="TreeGrafter"/>
</dbReference>
<comment type="catalytic activity">
    <reaction evidence="19">
        <text>GTP + H2O = GDP + phosphate + H(+)</text>
        <dbReference type="Rhea" id="RHEA:19669"/>
        <dbReference type="ChEBI" id="CHEBI:15377"/>
        <dbReference type="ChEBI" id="CHEBI:15378"/>
        <dbReference type="ChEBI" id="CHEBI:37565"/>
        <dbReference type="ChEBI" id="CHEBI:43474"/>
        <dbReference type="ChEBI" id="CHEBI:58189"/>
        <dbReference type="EC" id="3.6.5.2"/>
    </reaction>
</comment>
<dbReference type="SMART" id="SM00490">
    <property type="entry name" value="HELICc"/>
    <property type="match status" value="1"/>
</dbReference>
<dbReference type="EC" id="3.6.5.2" evidence="5"/>
<dbReference type="Gene3D" id="3.40.50.10810">
    <property type="entry name" value="Tandem AAA-ATPase domain"/>
    <property type="match status" value="1"/>
</dbReference>
<keyword evidence="23" id="KW-0460">Magnesium</keyword>
<accession>A0A0V1JPZ7</accession>
<evidence type="ECO:0000256" key="17">
    <source>
        <dbReference type="ARBA" id="ARBA00023136"/>
    </source>
</evidence>
<keyword evidence="14 25" id="KW-1133">Transmembrane helix</keyword>
<evidence type="ECO:0000256" key="21">
    <source>
        <dbReference type="ARBA" id="ARBA00072176"/>
    </source>
</evidence>
<keyword evidence="8 25" id="KW-0812">Transmembrane</keyword>
<dbReference type="InterPro" id="IPR049730">
    <property type="entry name" value="SNF2/RAD54-like_C"/>
</dbReference>
<dbReference type="CDD" id="cd04149">
    <property type="entry name" value="Arf6"/>
    <property type="match status" value="1"/>
</dbReference>
<dbReference type="InterPro" id="IPR001650">
    <property type="entry name" value="Helicase_C-like"/>
</dbReference>
<dbReference type="PROSITE" id="PS51192">
    <property type="entry name" value="HELICASE_ATP_BIND_1"/>
    <property type="match status" value="1"/>
</dbReference>
<dbReference type="GO" id="GO:0005525">
    <property type="term" value="F:GTP binding"/>
    <property type="evidence" value="ECO:0007669"/>
    <property type="project" value="UniProtKB-KW"/>
</dbReference>
<feature type="binding site" evidence="22">
    <location>
        <begin position="1405"/>
        <end position="1412"/>
    </location>
    <ligand>
        <name>GTP</name>
        <dbReference type="ChEBI" id="CHEBI:37565"/>
    </ligand>
</feature>
<evidence type="ECO:0000256" key="11">
    <source>
        <dbReference type="ARBA" id="ARBA00022801"/>
    </source>
</evidence>
<keyword evidence="12" id="KW-0931">ER-Golgi transport</keyword>
<evidence type="ECO:0000256" key="15">
    <source>
        <dbReference type="ARBA" id="ARBA00023034"/>
    </source>
</evidence>
<evidence type="ECO:0000256" key="25">
    <source>
        <dbReference type="SAM" id="Phobius"/>
    </source>
</evidence>
<dbReference type="PROSITE" id="PS51194">
    <property type="entry name" value="HELICASE_CTER"/>
    <property type="match status" value="1"/>
</dbReference>
<proteinExistence type="inferred from homology"/>
<evidence type="ECO:0000313" key="29">
    <source>
        <dbReference type="Proteomes" id="UP000054826"/>
    </source>
</evidence>
<sequence length="2383" mass="270233">MLHRERRTSSRSSSSSGFSRRESLFDLLFLLRRSSHRHKAQVENDQNADIFENELEEEDKSHLTRDELMEKIRQKKAVIENLRCQPWPMQRKLRTLRLAQRYLQRQEARVSRTHLLRESVQRKWKAVRRWFQNFSIYLIPWEAKIKKIESHFGSVVSSYFIFLRWIFGLNLIISLFMTIFISVPECIADAAADERRANITASRKLLSEKELETADHLQTVWDFKGYLARSPLFYGYYSNEEYMEQLFHYRLPLAYFLVNLVVLGYSFFAILRKMASNARTSKMSSGKTEQFVFAWKVTTGWDYTIGNPETASNAIMANVTKFRESIMEFKEKTIEKFKWVRFLLRIVANTVILGMMACSAYAIYTVVERSREIEHDPMATALQKIEVPIVVSFITLVFPNLFEIVSKLERFHPRTALRLQLGRILVLYFLNFYTLIFAIFTKMEYLIEVQDSLQELQFGLAIRNASEVGTTTYDSSTAANVRLLRLARQAVVGEEADDLNASTIAATSSPIPLFQLIPKEFFTNRFIPIAKTIWQRRLVEAKMKSPSKLPAPAHSGRLTTTTPAGLTWTTVHPEYGLLGVDNMHAFLVNGTLYKDLKELETFLRTNNLTFHITFGSQKSNESHQISSPSGTIFLIPQKLTSEELESLCWETMIGEEIAKLVTMDLVMNIASILCVDFLRGLWVRFCTNWWCWNLETVFPEYGEFKVAENVLHVINNQGMIWLGMFFAPLLPAINNVKLCILMYTRAWAVMTCNIPAAEVFRASKSSNFYFLLLLLIMFLCTLPVGYVIASKEPSSTCGPFAGKSHFYSILTEQLKKLLPAEVYSKMNFLSSPGIVIPVLILFILVIYFLISLVRGLKEANDDLNKQLFQERTEEKRKIFKMAGNVFDRKKAKDSGEHGHLDHADRMLAAPLLAKESRKESLKRFFSTGSPDTAQDKDHVYGNQLARAKTSFGSSWLNPYKHRQRDSAQSVYMPSLNSLPEESEQEDSGSTLIGRSKSDSHLKKPILGRNRFNQHSTNKQAQSNSSLEQLSDEEDKNNKKQLDNTESVFFGKGGEPLTSQRYIRKPSVKKKFSRSKVTKENVIEMDKIEEKPVGHRRQGQNVAHSNEPELEALLQQNSEPAAVAQPTTMLLKVTPLDAAGGRRVSSNETLSSFGPTTTSESEDVSSSSWTMTDNPAECRETPSTTPAVKPLSVVGNFNAPTSEFKLKPILKHPDSNQKPLTHRKGPRLIISISPSTSAPSEVSPCSSNVTTKRYIIRQRPGPQKIESESSVDVEEDSLDCKTESVGKAKQSSKDKPGESSSSSSSSSDSVTIVDETVSALSTSEKMPRPKEVDEKAQNFVVVQFSQSPKTSSDEAPARPARRPRRVHDPKDYSVVEYFYSFSGCGRMGKLLSKLFGHKEMRALMLGLDAAGKTTILYKLKLGQSVTTIPTVGFNVETVTYKNVKFNVWVSLFENKIRPLWRHYYTGTQALIFVVDCADRDRIDEARQELHRIINDREMREAVILVFANKQDIVEAMKPHEVQEKLGLTRLRDRNWYVQPCCAASGDGLHEASTWLCVLCWFYIMLRSAAPSRRKQRLTSVVDKPGEDYSCCSSDAQDNSQEHKNCSKHFNVLVSKLSNRKRKFWENDGILCLQPTGTVLRIEGERQLTSRKTFGMDVTVGHELVISGLLVMLVDEVSVENEKSQASVTEQPRAVAVPRPACCSELLKSEGSVLRLEQEETCFVLPSFTLPDGRQCREVPVDSSLAKNLRPHQKEGILFLYKCIIGYYSTERCGAILADEMGLGKSLQCIALVSTLMKRGPFDGRALLRRILLLAPCSLLDNWKKEFDKWLKLHCLSIVLVRDGKDVDRACSMNHASLRSIIIVSYETFARHASRLQGSGQSSRFDMLICDEAHRLKNPTVRASYLIRQLPVQRRLLLTGTPVQNNLQELYVLCDLANPGLLGEAAQFRASFEKPILASMSAQADEDDQIYGRWKGNELRQLVATFLLRRTQQIMRSYLPSKVEYAVFCKPSTLQSKLFETVAEEARLALDQGTAVGSEFCLTFLDYMRKICAHPAVLYNCLQQAVERPNCKLLSCYPACFTDVGVRVGDSGKLIVLAQLLELVRRQYPDEKVVVASNFTESLNIIESYCNGIGFSSLRLDGSTDVLSRQRMVDRFNTTTDDTFLFLLSTKAGNNYFETGHFRAFKIQLDEHSGGMGLNLIAANRLVLYDCDWNPAYDRQAMARIWRDGQRRTCHIYRLLTTGSIEENIFQRQIRKDDIGLVVDGNKEMKTKLKFSIDELKHLLVYQANTACATHDAMQCNCSGQKVWQQIDSEENTNPELSSDQSSTSDVKTVASMKSLYQWSHLAGCFIEQKLDPASCLRFFNNTVSFVFANVDNNNGTMTSS</sequence>
<dbReference type="CDD" id="cd18793">
    <property type="entry name" value="SF2_C_SNF"/>
    <property type="match status" value="1"/>
</dbReference>
<evidence type="ECO:0000256" key="6">
    <source>
        <dbReference type="ARBA" id="ARBA00017741"/>
    </source>
</evidence>
<protein>
    <recommendedName>
        <fullName evidence="21">ADP-ribosylation factor 1-like 2</fullName>
        <ecNumber evidence="5">3.6.5.2</ecNumber>
    </recommendedName>
    <alternativeName>
        <fullName evidence="6">ADP-ribosylation factor 6</fullName>
    </alternativeName>
</protein>
<reference evidence="28 29" key="1">
    <citation type="submission" date="2015-01" db="EMBL/GenBank/DDBJ databases">
        <title>Evolution of Trichinella species and genotypes.</title>
        <authorList>
            <person name="Korhonen P.K."/>
            <person name="Edoardo P."/>
            <person name="Giuseppe L.R."/>
            <person name="Gasser R.B."/>
        </authorList>
    </citation>
    <scope>NUCLEOTIDE SEQUENCE [LARGE SCALE GENOMIC DNA]</scope>
    <source>
        <strain evidence="28">ISS176</strain>
    </source>
</reference>
<evidence type="ECO:0000259" key="26">
    <source>
        <dbReference type="PROSITE" id="PS51192"/>
    </source>
</evidence>
<dbReference type="GO" id="GO:0000139">
    <property type="term" value="C:Golgi membrane"/>
    <property type="evidence" value="ECO:0007669"/>
    <property type="project" value="UniProtKB-SubCell"/>
</dbReference>
<feature type="region of interest" description="Disordered" evidence="24">
    <location>
        <begin position="977"/>
        <end position="1057"/>
    </location>
</feature>
<dbReference type="SMART" id="SM00178">
    <property type="entry name" value="SAR"/>
    <property type="match status" value="1"/>
</dbReference>
<keyword evidence="18" id="KW-0449">Lipoprotein</keyword>
<evidence type="ECO:0000256" key="18">
    <source>
        <dbReference type="ARBA" id="ARBA00023288"/>
    </source>
</evidence>
<comment type="similarity">
    <text evidence="4">Belongs to the small GTPase superfamily. Arf family.</text>
</comment>
<evidence type="ECO:0000256" key="10">
    <source>
        <dbReference type="ARBA" id="ARBA00022741"/>
    </source>
</evidence>
<dbReference type="InterPro" id="IPR012496">
    <property type="entry name" value="TMC_dom"/>
</dbReference>
<evidence type="ECO:0000256" key="20">
    <source>
        <dbReference type="ARBA" id="ARBA00054500"/>
    </source>
</evidence>
<dbReference type="InterPro" id="IPR027417">
    <property type="entry name" value="P-loop_NTPase"/>
</dbReference>
<feature type="domain" description="Helicase ATP-binding" evidence="26">
    <location>
        <begin position="1764"/>
        <end position="1938"/>
    </location>
</feature>
<dbReference type="Proteomes" id="UP000054826">
    <property type="component" value="Unassembled WGS sequence"/>
</dbReference>
<dbReference type="InterPro" id="IPR014001">
    <property type="entry name" value="Helicase_ATP-bd"/>
</dbReference>
<evidence type="ECO:0000256" key="8">
    <source>
        <dbReference type="ARBA" id="ARBA00022692"/>
    </source>
</evidence>
<evidence type="ECO:0000256" key="4">
    <source>
        <dbReference type="ARBA" id="ARBA00010290"/>
    </source>
</evidence>
<evidence type="ECO:0000259" key="27">
    <source>
        <dbReference type="PROSITE" id="PS51194"/>
    </source>
</evidence>
<evidence type="ECO:0000256" key="23">
    <source>
        <dbReference type="PIRSR" id="PIRSR606689-2"/>
    </source>
</evidence>
<dbReference type="InterPro" id="IPR006689">
    <property type="entry name" value="Small_GTPase_ARF/SAR"/>
</dbReference>
<feature type="compositionally biased region" description="Polar residues" evidence="24">
    <location>
        <begin position="1010"/>
        <end position="1028"/>
    </location>
</feature>
<dbReference type="PANTHER" id="PTHR23302:SF40">
    <property type="entry name" value="TRANSMEMBRANE CHANNEL-LIKE PROTEIN"/>
    <property type="match status" value="1"/>
</dbReference>
<dbReference type="EMBL" id="JYDV01000069">
    <property type="protein sequence ID" value="KRZ36645.1"/>
    <property type="molecule type" value="Genomic_DNA"/>
</dbReference>
<feature type="transmembrane region" description="Helical" evidence="25">
    <location>
        <begin position="253"/>
        <end position="271"/>
    </location>
</feature>
<evidence type="ECO:0000256" key="13">
    <source>
        <dbReference type="ARBA" id="ARBA00022927"/>
    </source>
</evidence>
<evidence type="ECO:0000256" key="14">
    <source>
        <dbReference type="ARBA" id="ARBA00022989"/>
    </source>
</evidence>
<dbReference type="PROSITE" id="PS51417">
    <property type="entry name" value="ARF"/>
    <property type="match status" value="1"/>
</dbReference>
<dbReference type="Pfam" id="PF00025">
    <property type="entry name" value="Arf"/>
    <property type="match status" value="1"/>
</dbReference>
<keyword evidence="17 25" id="KW-0472">Membrane</keyword>
<dbReference type="InterPro" id="IPR000330">
    <property type="entry name" value="SNF2_N"/>
</dbReference>
<evidence type="ECO:0000256" key="12">
    <source>
        <dbReference type="ARBA" id="ARBA00022892"/>
    </source>
</evidence>
<comment type="caution">
    <text evidence="28">The sequence shown here is derived from an EMBL/GenBank/DDBJ whole genome shotgun (WGS) entry which is preliminary data.</text>
</comment>
<dbReference type="FunFam" id="3.40.50.300:FF:003500">
    <property type="entry name" value="ADP-ribosylation factor 1"/>
    <property type="match status" value="1"/>
</dbReference>
<dbReference type="GO" id="GO:0005886">
    <property type="term" value="C:plasma membrane"/>
    <property type="evidence" value="ECO:0007669"/>
    <property type="project" value="InterPro"/>
</dbReference>
<dbReference type="SUPFAM" id="SSF52540">
    <property type="entry name" value="P-loop containing nucleoside triphosphate hydrolases"/>
    <property type="match status" value="3"/>
</dbReference>
<feature type="compositionally biased region" description="Low complexity" evidence="24">
    <location>
        <begin position="1155"/>
        <end position="1171"/>
    </location>
</feature>
<evidence type="ECO:0000256" key="9">
    <source>
        <dbReference type="ARBA" id="ARBA00022707"/>
    </source>
</evidence>
<keyword evidence="16 22" id="KW-0342">GTP-binding</keyword>
<dbReference type="InterPro" id="IPR041838">
    <property type="entry name" value="Arf6"/>
</dbReference>
<evidence type="ECO:0000256" key="7">
    <source>
        <dbReference type="ARBA" id="ARBA00022448"/>
    </source>
</evidence>
<feature type="compositionally biased region" description="Basic and acidic residues" evidence="24">
    <location>
        <begin position="1277"/>
        <end position="1296"/>
    </location>
</feature>
<evidence type="ECO:0000256" key="2">
    <source>
        <dbReference type="ARBA" id="ARBA00004444"/>
    </source>
</evidence>
<feature type="transmembrane region" description="Helical" evidence="25">
    <location>
        <begin position="425"/>
        <end position="447"/>
    </location>
</feature>
<dbReference type="PANTHER" id="PTHR23302">
    <property type="entry name" value="TRANSMEMBRANE CHANNEL-RELATED"/>
    <property type="match status" value="1"/>
</dbReference>
<evidence type="ECO:0000256" key="24">
    <source>
        <dbReference type="SAM" id="MobiDB-lite"/>
    </source>
</evidence>
<dbReference type="GO" id="GO:0016192">
    <property type="term" value="P:vesicle-mediated transport"/>
    <property type="evidence" value="ECO:0007669"/>
    <property type="project" value="UniProtKB-KW"/>
</dbReference>
<feature type="region of interest" description="Disordered" evidence="24">
    <location>
        <begin position="1342"/>
        <end position="1365"/>
    </location>
</feature>
<dbReference type="InterPro" id="IPR038718">
    <property type="entry name" value="SNF2-like_sf"/>
</dbReference>
<dbReference type="SMART" id="SM00177">
    <property type="entry name" value="ARF"/>
    <property type="match status" value="1"/>
</dbReference>
<keyword evidence="11" id="KW-0378">Hydrolase</keyword>
<feature type="transmembrane region" description="Helical" evidence="25">
    <location>
        <begin position="387"/>
        <end position="405"/>
    </location>
</feature>
<feature type="region of interest" description="Disordered" evidence="24">
    <location>
        <begin position="1252"/>
        <end position="1311"/>
    </location>
</feature>
<dbReference type="Pfam" id="PF00176">
    <property type="entry name" value="SNF2-rel_dom"/>
    <property type="match status" value="1"/>
</dbReference>
<keyword evidence="10 22" id="KW-0547">Nucleotide-binding</keyword>
<keyword evidence="15" id="KW-0333">Golgi apparatus</keyword>
<comment type="subcellular location">
    <subcellularLocation>
        <location evidence="2">Golgi apparatus membrane</location>
        <topology evidence="2">Lipid-anchor</topology>
        <orientation evidence="2">Cytoplasmic side</orientation>
    </subcellularLocation>
    <subcellularLocation>
        <location evidence="1">Membrane</location>
        <topology evidence="1">Multi-pass membrane protein</topology>
    </subcellularLocation>
</comment>
<name>A0A0V1JPZ7_TRIPS</name>
<dbReference type="InterPro" id="IPR038900">
    <property type="entry name" value="TMC"/>
</dbReference>
<dbReference type="CDD" id="cd18004">
    <property type="entry name" value="DEXHc_RAD54"/>
    <property type="match status" value="1"/>
</dbReference>
<evidence type="ECO:0000256" key="19">
    <source>
        <dbReference type="ARBA" id="ARBA00048098"/>
    </source>
</evidence>
<feature type="compositionally biased region" description="Polar residues" evidence="24">
    <location>
        <begin position="1143"/>
        <end position="1154"/>
    </location>
</feature>
<feature type="binding site" evidence="23">
    <location>
        <position position="1429"/>
    </location>
    <ligand>
        <name>Mg(2+)</name>
        <dbReference type="ChEBI" id="CHEBI:18420"/>
    </ligand>
</feature>
<organism evidence="28 29">
    <name type="scientific">Trichinella pseudospiralis</name>
    <name type="common">Parasitic roundworm</name>
    <dbReference type="NCBI Taxonomy" id="6337"/>
    <lineage>
        <taxon>Eukaryota</taxon>
        <taxon>Metazoa</taxon>
        <taxon>Ecdysozoa</taxon>
        <taxon>Nematoda</taxon>
        <taxon>Enoplea</taxon>
        <taxon>Dorylaimia</taxon>
        <taxon>Trichinellida</taxon>
        <taxon>Trichinellidae</taxon>
        <taxon>Trichinella</taxon>
    </lineage>
</organism>
<comment type="function">
    <text evidence="20">Small GTPase involved in protein trafficking between different compartments. Modulates vesicle budding and uncoating within the Golgi complex. In its GTP-bound form, triggers the recruitment of coatomer proteins to the Golgi membrane. The hydrolysis of ARF1-bound GTP, which is mediated by ARFGAPs proteins, is required for dissociation of coat proteins from Golgi membranes and vesicles. Involved in endoplasmic reticulum dynamics during embryogenesis. Also required for adult germline function. Plays a role in cell shedding during embryogenesis probably by promoting the endocytosis of cell adhesion molecules. During neurogenesis, involved in cell autonomous Q.p neuroblast asymmetric divisions that generate one precursor cell and one apoptotic cell, probably by controlling endocytosis. Plays a role in maintaining mitochondrial morphology.</text>
</comment>
<dbReference type="Pfam" id="PF00271">
    <property type="entry name" value="Helicase_C"/>
    <property type="match status" value="1"/>
</dbReference>
<feature type="domain" description="Helicase C-terminal" evidence="27">
    <location>
        <begin position="2094"/>
        <end position="2272"/>
    </location>
</feature>
<evidence type="ECO:0000313" key="28">
    <source>
        <dbReference type="EMBL" id="KRZ36645.1"/>
    </source>
</evidence>
<dbReference type="Pfam" id="PF07810">
    <property type="entry name" value="TMC"/>
    <property type="match status" value="1"/>
</dbReference>
<comment type="similarity">
    <text evidence="3">Belongs to the TMC family.</text>
</comment>
<dbReference type="GO" id="GO:0003925">
    <property type="term" value="F:G protein activity"/>
    <property type="evidence" value="ECO:0007669"/>
    <property type="project" value="UniProtKB-EC"/>
</dbReference>
<dbReference type="InterPro" id="IPR005225">
    <property type="entry name" value="Small_GTP-bd"/>
</dbReference>
<feature type="transmembrane region" description="Helical" evidence="25">
    <location>
        <begin position="342"/>
        <end position="367"/>
    </location>
</feature>
<feature type="binding site" evidence="23">
    <location>
        <position position="1412"/>
    </location>
    <ligand>
        <name>Mg(2+)</name>
        <dbReference type="ChEBI" id="CHEBI:18420"/>
    </ligand>
</feature>
<dbReference type="PRINTS" id="PR00328">
    <property type="entry name" value="SAR1GTPBP"/>
</dbReference>
<feature type="region of interest" description="Disordered" evidence="24">
    <location>
        <begin position="1139"/>
        <end position="1188"/>
    </location>
</feature>
<evidence type="ECO:0000256" key="3">
    <source>
        <dbReference type="ARBA" id="ARBA00006510"/>
    </source>
</evidence>
<dbReference type="GO" id="GO:0005524">
    <property type="term" value="F:ATP binding"/>
    <property type="evidence" value="ECO:0007669"/>
    <property type="project" value="InterPro"/>
</dbReference>
<evidence type="ECO:0000256" key="16">
    <source>
        <dbReference type="ARBA" id="ARBA00023134"/>
    </source>
</evidence>
<feature type="compositionally biased region" description="Low complexity" evidence="24">
    <location>
        <begin position="1298"/>
        <end position="1308"/>
    </location>
</feature>
<keyword evidence="9" id="KW-0519">Myristate</keyword>
<dbReference type="SMART" id="SM00487">
    <property type="entry name" value="DEXDc"/>
    <property type="match status" value="1"/>
</dbReference>
<keyword evidence="7" id="KW-0813">Transport</keyword>
<dbReference type="Gene3D" id="3.40.50.300">
    <property type="entry name" value="P-loop containing nucleotide triphosphate hydrolases"/>
    <property type="match status" value="2"/>
</dbReference>
<keyword evidence="23" id="KW-0479">Metal-binding</keyword>
<evidence type="ECO:0000256" key="22">
    <source>
        <dbReference type="PIRSR" id="PIRSR606689-1"/>
    </source>
</evidence>
<feature type="transmembrane region" description="Helical" evidence="25">
    <location>
        <begin position="161"/>
        <end position="183"/>
    </location>
</feature>
<feature type="transmembrane region" description="Helical" evidence="25">
    <location>
        <begin position="768"/>
        <end position="789"/>
    </location>
</feature>
<feature type="binding site" evidence="22">
    <location>
        <begin position="1507"/>
        <end position="1510"/>
    </location>
    <ligand>
        <name>GTP</name>
        <dbReference type="ChEBI" id="CHEBI:37565"/>
    </ligand>
</feature>
<gene>
    <name evidence="28" type="primary">tmc-2</name>
    <name evidence="28" type="ORF">T4C_2669</name>
</gene>
<dbReference type="GO" id="GO:0046872">
    <property type="term" value="F:metal ion binding"/>
    <property type="evidence" value="ECO:0007669"/>
    <property type="project" value="UniProtKB-KW"/>
</dbReference>
<feature type="transmembrane region" description="Helical" evidence="25">
    <location>
        <begin position="834"/>
        <end position="856"/>
    </location>
</feature>